<sequence length="72" mass="8131">MRREPKTTSVAFEEVMDALDRLEALLSKVGPFVERFGEDETSELLRYEIANAKVGLHTARRNAMLLEGILPV</sequence>
<evidence type="ECO:0000313" key="2">
    <source>
        <dbReference type="Proteomes" id="UP000077173"/>
    </source>
</evidence>
<protein>
    <submittedName>
        <fullName evidence="1">Uncharacterized protein</fullName>
    </submittedName>
</protein>
<reference evidence="1 2" key="1">
    <citation type="submission" date="2016-02" db="EMBL/GenBank/DDBJ databases">
        <title>Draft genome sequence of the strain BR 10247T Bradyrhizobium neotropicale isolated from nodules of Centrolobium paraense.</title>
        <authorList>
            <person name="Simoes-Araujo J.L."/>
            <person name="Barauna A.C."/>
            <person name="Silva K."/>
            <person name="Zilli J.E."/>
        </authorList>
    </citation>
    <scope>NUCLEOTIDE SEQUENCE [LARGE SCALE GENOMIC DNA]</scope>
    <source>
        <strain evidence="1 2">BR 10247</strain>
    </source>
</reference>
<gene>
    <name evidence="1" type="ORF">AXW67_36165</name>
</gene>
<dbReference type="GeneID" id="32584742"/>
<accession>A0A176ZHL1</accession>
<comment type="caution">
    <text evidence="1">The sequence shown here is derived from an EMBL/GenBank/DDBJ whole genome shotgun (WGS) entry which is preliminary data.</text>
</comment>
<keyword evidence="2" id="KW-1185">Reference proteome</keyword>
<name>A0A176ZHL1_9BRAD</name>
<dbReference type="EMBL" id="LSEF01000023">
    <property type="protein sequence ID" value="OAF19644.1"/>
    <property type="molecule type" value="Genomic_DNA"/>
</dbReference>
<dbReference type="AlphaFoldDB" id="A0A176ZHL1"/>
<dbReference type="Proteomes" id="UP000077173">
    <property type="component" value="Unassembled WGS sequence"/>
</dbReference>
<evidence type="ECO:0000313" key="1">
    <source>
        <dbReference type="EMBL" id="OAF19644.1"/>
    </source>
</evidence>
<organism evidence="1 2">
    <name type="scientific">Bradyrhizobium neotropicale</name>
    <dbReference type="NCBI Taxonomy" id="1497615"/>
    <lineage>
        <taxon>Bacteria</taxon>
        <taxon>Pseudomonadati</taxon>
        <taxon>Pseudomonadota</taxon>
        <taxon>Alphaproteobacteria</taxon>
        <taxon>Hyphomicrobiales</taxon>
        <taxon>Nitrobacteraceae</taxon>
        <taxon>Bradyrhizobium</taxon>
    </lineage>
</organism>
<proteinExistence type="predicted"/>